<reference evidence="1 2" key="1">
    <citation type="journal article" date="2020" name="Cell">
        <title>Large-Scale Comparative Analyses of Tick Genomes Elucidate Their Genetic Diversity and Vector Capacities.</title>
        <authorList>
            <consortium name="Tick Genome and Microbiome Consortium (TIGMIC)"/>
            <person name="Jia N."/>
            <person name="Wang J."/>
            <person name="Shi W."/>
            <person name="Du L."/>
            <person name="Sun Y."/>
            <person name="Zhan W."/>
            <person name="Jiang J.F."/>
            <person name="Wang Q."/>
            <person name="Zhang B."/>
            <person name="Ji P."/>
            <person name="Bell-Sakyi L."/>
            <person name="Cui X.M."/>
            <person name="Yuan T.T."/>
            <person name="Jiang B.G."/>
            <person name="Yang W.F."/>
            <person name="Lam T.T."/>
            <person name="Chang Q.C."/>
            <person name="Ding S.J."/>
            <person name="Wang X.J."/>
            <person name="Zhu J.G."/>
            <person name="Ruan X.D."/>
            <person name="Zhao L."/>
            <person name="Wei J.T."/>
            <person name="Ye R.Z."/>
            <person name="Que T.C."/>
            <person name="Du C.H."/>
            <person name="Zhou Y.H."/>
            <person name="Cheng J.X."/>
            <person name="Dai P.F."/>
            <person name="Guo W.B."/>
            <person name="Han X.H."/>
            <person name="Huang E.J."/>
            <person name="Li L.F."/>
            <person name="Wei W."/>
            <person name="Gao Y.C."/>
            <person name="Liu J.Z."/>
            <person name="Shao H.Z."/>
            <person name="Wang X."/>
            <person name="Wang C.C."/>
            <person name="Yang T.C."/>
            <person name="Huo Q.B."/>
            <person name="Li W."/>
            <person name="Chen H.Y."/>
            <person name="Chen S.E."/>
            <person name="Zhou L.G."/>
            <person name="Ni X.B."/>
            <person name="Tian J.H."/>
            <person name="Sheng Y."/>
            <person name="Liu T."/>
            <person name="Pan Y.S."/>
            <person name="Xia L.Y."/>
            <person name="Li J."/>
            <person name="Zhao F."/>
            <person name="Cao W.C."/>
        </authorList>
    </citation>
    <scope>NUCLEOTIDE SEQUENCE [LARGE SCALE GENOMIC DNA]</scope>
    <source>
        <strain evidence="1">Iper-2018</strain>
    </source>
</reference>
<protein>
    <submittedName>
        <fullName evidence="1">Uncharacterized protein</fullName>
    </submittedName>
</protein>
<organism evidence="1 2">
    <name type="scientific">Ixodes persulcatus</name>
    <name type="common">Taiga tick</name>
    <dbReference type="NCBI Taxonomy" id="34615"/>
    <lineage>
        <taxon>Eukaryota</taxon>
        <taxon>Metazoa</taxon>
        <taxon>Ecdysozoa</taxon>
        <taxon>Arthropoda</taxon>
        <taxon>Chelicerata</taxon>
        <taxon>Arachnida</taxon>
        <taxon>Acari</taxon>
        <taxon>Parasitiformes</taxon>
        <taxon>Ixodida</taxon>
        <taxon>Ixodoidea</taxon>
        <taxon>Ixodidae</taxon>
        <taxon>Ixodinae</taxon>
        <taxon>Ixodes</taxon>
    </lineage>
</organism>
<dbReference type="Proteomes" id="UP000805193">
    <property type="component" value="Unassembled WGS sequence"/>
</dbReference>
<comment type="caution">
    <text evidence="1">The sequence shown here is derived from an EMBL/GenBank/DDBJ whole genome shotgun (WGS) entry which is preliminary data.</text>
</comment>
<proteinExistence type="predicted"/>
<evidence type="ECO:0000313" key="2">
    <source>
        <dbReference type="Proteomes" id="UP000805193"/>
    </source>
</evidence>
<keyword evidence="2" id="KW-1185">Reference proteome</keyword>
<feature type="non-terminal residue" evidence="1">
    <location>
        <position position="81"/>
    </location>
</feature>
<gene>
    <name evidence="1" type="ORF">HPB47_019999</name>
</gene>
<evidence type="ECO:0000313" key="1">
    <source>
        <dbReference type="EMBL" id="KAG0433360.1"/>
    </source>
</evidence>
<dbReference type="EMBL" id="JABSTQ010009066">
    <property type="protein sequence ID" value="KAG0433360.1"/>
    <property type="molecule type" value="Genomic_DNA"/>
</dbReference>
<name>A0AC60QIU4_IXOPE</name>
<accession>A0AC60QIU4</accession>
<feature type="non-terminal residue" evidence="1">
    <location>
        <position position="1"/>
    </location>
</feature>
<sequence>EEMAEIRRREGLVFDEIKLSLHLDMTASARIEGFVDLAQLPRKLTSTRADHGLVVMFQTFVGRWTQIIGMLATISFTFNAV</sequence>